<dbReference type="Proteomes" id="UP001501844">
    <property type="component" value="Unassembled WGS sequence"/>
</dbReference>
<dbReference type="PROSITE" id="PS50983">
    <property type="entry name" value="FE_B12_PBP"/>
    <property type="match status" value="1"/>
</dbReference>
<protein>
    <submittedName>
        <fullName evidence="3">Helical backbone metal receptor</fullName>
    </submittedName>
</protein>
<comment type="caution">
    <text evidence="3">The sequence shown here is derived from an EMBL/GenBank/DDBJ whole genome shotgun (WGS) entry which is preliminary data.</text>
</comment>
<dbReference type="RefSeq" id="WP_345169432.1">
    <property type="nucleotide sequence ID" value="NZ_BAABGX010000003.1"/>
</dbReference>
<proteinExistence type="predicted"/>
<keyword evidence="4" id="KW-1185">Reference proteome</keyword>
<dbReference type="SUPFAM" id="SSF53807">
    <property type="entry name" value="Helical backbone' metal receptor"/>
    <property type="match status" value="1"/>
</dbReference>
<evidence type="ECO:0000259" key="2">
    <source>
        <dbReference type="PROSITE" id="PS50983"/>
    </source>
</evidence>
<organism evidence="3 4">
    <name type="scientific">Nibribacter koreensis</name>
    <dbReference type="NCBI Taxonomy" id="1084519"/>
    <lineage>
        <taxon>Bacteria</taxon>
        <taxon>Pseudomonadati</taxon>
        <taxon>Bacteroidota</taxon>
        <taxon>Cytophagia</taxon>
        <taxon>Cytophagales</taxon>
        <taxon>Hymenobacteraceae</taxon>
        <taxon>Nibribacter</taxon>
    </lineage>
</organism>
<reference evidence="4" key="1">
    <citation type="journal article" date="2019" name="Int. J. Syst. Evol. Microbiol.">
        <title>The Global Catalogue of Microorganisms (GCM) 10K type strain sequencing project: providing services to taxonomists for standard genome sequencing and annotation.</title>
        <authorList>
            <consortium name="The Broad Institute Genomics Platform"/>
            <consortium name="The Broad Institute Genome Sequencing Center for Infectious Disease"/>
            <person name="Wu L."/>
            <person name="Ma J."/>
        </authorList>
    </citation>
    <scope>NUCLEOTIDE SEQUENCE [LARGE SCALE GENOMIC DNA]</scope>
    <source>
        <strain evidence="4">JCM 17917</strain>
    </source>
</reference>
<dbReference type="InterPro" id="IPR054828">
    <property type="entry name" value="Vit_B12_bind_prot"/>
</dbReference>
<sequence>MVFTDQMGRQVNVPSLPQRIISLVPSQTELLFDLGLGDRVVGVTKFCIHPKELVKSKTKIGGTKNFKLDVIDQLQPDLIIGNKEENYLEGITALQQKYPVWMSDIYTLEDALIMMEQVGRISQVENKTQELITSIKSQFEAINPIQPAVTAAYFIWKNPYMAVGGHNFIDDMLTRCGFVNALQHLPRYPEVTPELLKKLNPQVILLSSEPFPFQEKHVQEFKDICPDARVWIVDGEMFSWYGSRLQHAVPYLQNVIKEISNS</sequence>
<evidence type="ECO:0000313" key="3">
    <source>
        <dbReference type="EMBL" id="GAA4315588.1"/>
    </source>
</evidence>
<dbReference type="PANTHER" id="PTHR30535">
    <property type="entry name" value="VITAMIN B12-BINDING PROTEIN"/>
    <property type="match status" value="1"/>
</dbReference>
<evidence type="ECO:0000256" key="1">
    <source>
        <dbReference type="ARBA" id="ARBA00022729"/>
    </source>
</evidence>
<keyword evidence="3" id="KW-0675">Receptor</keyword>
<evidence type="ECO:0000313" key="4">
    <source>
        <dbReference type="Proteomes" id="UP001501844"/>
    </source>
</evidence>
<dbReference type="InterPro" id="IPR050902">
    <property type="entry name" value="ABC_Transporter_SBP"/>
</dbReference>
<feature type="domain" description="Fe/B12 periplasmic-binding" evidence="2">
    <location>
        <begin position="19"/>
        <end position="262"/>
    </location>
</feature>
<accession>A0ABP8G1R7</accession>
<name>A0ABP8G1R7_9BACT</name>
<dbReference type="PANTHER" id="PTHR30535:SF35">
    <property type="entry name" value="PERIPLASMIC BINDING PROTEIN"/>
    <property type="match status" value="1"/>
</dbReference>
<dbReference type="Pfam" id="PF01497">
    <property type="entry name" value="Peripla_BP_2"/>
    <property type="match status" value="1"/>
</dbReference>
<keyword evidence="1" id="KW-0732">Signal</keyword>
<gene>
    <name evidence="3" type="ORF">GCM10023183_36300</name>
</gene>
<dbReference type="NCBIfam" id="NF038402">
    <property type="entry name" value="TroA_like"/>
    <property type="match status" value="1"/>
</dbReference>
<dbReference type="EMBL" id="BAABGX010000003">
    <property type="protein sequence ID" value="GAA4315588.1"/>
    <property type="molecule type" value="Genomic_DNA"/>
</dbReference>
<dbReference type="Gene3D" id="3.40.50.1980">
    <property type="entry name" value="Nitrogenase molybdenum iron protein domain"/>
    <property type="match status" value="2"/>
</dbReference>
<dbReference type="InterPro" id="IPR002491">
    <property type="entry name" value="ABC_transptr_periplasmic_BD"/>
</dbReference>